<sequence>MKCSLSLLSVLFSLALVSCGGGESGPNSGGETNGGSGGGDTDTTQYTVTASVDGAGGSITPTKTEVDEGDQATFTLSSENDYQIKAVTGTCGGSLSNNTYQTNSVSSDCTVIASFEEIIRPKVVLDGSDITNTDFVIELIKNGAKKFSLNDGGTESEITVTSTDGIESNYEEGVLTVSTYDKTDDSAETISITSKNRFSTYEMDIEVALIEGSLCLIGYCEGQEKQEFEKSQSSSDSYKTVSAHFQGVHDVNMKFTYDIDESFGEITDFSAKVYNVSDGSFAGDAQVSFDEYYKTVKVLTRNVSHEDLIRLAMTVENADGEKQTKSYDVYITMPVLGMVGTKPFDRSHVIKLGETYTYNLELMDDFYYAVDDVNIVIDKAYVDSMEYDIGYTTAEKEITYDGNSVTITVTDEGNDLTEDAIFNISPIVAGVEFDIVDSDGNDLNPEYNGDSYESYGYFVLTRADYDYADLVQEYVGWYDQFKRFSNAELEIDNVLNFWVNVFEVNGYQAIIESGELERKVKRLNKPMIDTTVMLRNALFLEPQKTYNTMFGIANWGGEERAREALEYGFPFFTEQVFDGEIDGVRQPNVLEAALEKVNLINQHIETYNDINGTSYALLNTDLGTDAYMIRNTVQSTGMYSFFVGNSDYGSYDDETDKFIFNPEYTYLRGSHNDNMNEYF</sequence>
<dbReference type="OrthoDB" id="9122461at2"/>
<evidence type="ECO:0000256" key="1">
    <source>
        <dbReference type="SAM" id="MobiDB-lite"/>
    </source>
</evidence>
<comment type="caution">
    <text evidence="3">The sequence shown here is derived from an EMBL/GenBank/DDBJ whole genome shotgun (WGS) entry which is preliminary data.</text>
</comment>
<protein>
    <recommendedName>
        <fullName evidence="5">Bacterial repeat domain-containing protein</fullName>
    </recommendedName>
</protein>
<evidence type="ECO:0008006" key="5">
    <source>
        <dbReference type="Google" id="ProtNLM"/>
    </source>
</evidence>
<proteinExistence type="predicted"/>
<evidence type="ECO:0000313" key="3">
    <source>
        <dbReference type="EMBL" id="RUO76985.1"/>
    </source>
</evidence>
<organism evidence="3 4">
    <name type="scientific">Idiomarina seosinensis</name>
    <dbReference type="NCBI Taxonomy" id="281739"/>
    <lineage>
        <taxon>Bacteria</taxon>
        <taxon>Pseudomonadati</taxon>
        <taxon>Pseudomonadota</taxon>
        <taxon>Gammaproteobacteria</taxon>
        <taxon>Alteromonadales</taxon>
        <taxon>Idiomarinaceae</taxon>
        <taxon>Idiomarina</taxon>
    </lineage>
</organism>
<keyword evidence="2" id="KW-0732">Signal</keyword>
<feature type="signal peptide" evidence="2">
    <location>
        <begin position="1"/>
        <end position="20"/>
    </location>
</feature>
<accession>A0A432ZG65</accession>
<feature type="region of interest" description="Disordered" evidence="1">
    <location>
        <begin position="22"/>
        <end position="45"/>
    </location>
</feature>
<dbReference type="RefSeq" id="WP_126783256.1">
    <property type="nucleotide sequence ID" value="NZ_PIQF01000001.1"/>
</dbReference>
<dbReference type="EMBL" id="PIQF01000001">
    <property type="protein sequence ID" value="RUO76985.1"/>
    <property type="molecule type" value="Genomic_DNA"/>
</dbReference>
<keyword evidence="4" id="KW-1185">Reference proteome</keyword>
<feature type="compositionally biased region" description="Gly residues" evidence="1">
    <location>
        <begin position="22"/>
        <end position="40"/>
    </location>
</feature>
<evidence type="ECO:0000313" key="4">
    <source>
        <dbReference type="Proteomes" id="UP000287908"/>
    </source>
</evidence>
<name>A0A432ZG65_9GAMM</name>
<reference evidence="3 4" key="1">
    <citation type="journal article" date="2011" name="Front. Microbiol.">
        <title>Genomic signatures of strain selection and enhancement in Bacillus atrophaeus var. globigii, a historical biowarfare simulant.</title>
        <authorList>
            <person name="Gibbons H.S."/>
            <person name="Broomall S.M."/>
            <person name="McNew L.A."/>
            <person name="Daligault H."/>
            <person name="Chapman C."/>
            <person name="Bruce D."/>
            <person name="Karavis M."/>
            <person name="Krepps M."/>
            <person name="McGregor P.A."/>
            <person name="Hong C."/>
            <person name="Park K.H."/>
            <person name="Akmal A."/>
            <person name="Feldman A."/>
            <person name="Lin J.S."/>
            <person name="Chang W.E."/>
            <person name="Higgs B.W."/>
            <person name="Demirev P."/>
            <person name="Lindquist J."/>
            <person name="Liem A."/>
            <person name="Fochler E."/>
            <person name="Read T.D."/>
            <person name="Tapia R."/>
            <person name="Johnson S."/>
            <person name="Bishop-Lilly K.A."/>
            <person name="Detter C."/>
            <person name="Han C."/>
            <person name="Sozhamannan S."/>
            <person name="Rosenzweig C.N."/>
            <person name="Skowronski E.W."/>
        </authorList>
    </citation>
    <scope>NUCLEOTIDE SEQUENCE [LARGE SCALE GENOMIC DNA]</scope>
    <source>
        <strain evidence="3 4">CL-SP19</strain>
    </source>
</reference>
<feature type="chain" id="PRO_5019456916" description="Bacterial repeat domain-containing protein" evidence="2">
    <location>
        <begin position="21"/>
        <end position="679"/>
    </location>
</feature>
<evidence type="ECO:0000256" key="2">
    <source>
        <dbReference type="SAM" id="SignalP"/>
    </source>
</evidence>
<dbReference type="AlphaFoldDB" id="A0A432ZG65"/>
<gene>
    <name evidence="3" type="ORF">CWI81_00310</name>
</gene>
<dbReference type="PROSITE" id="PS51257">
    <property type="entry name" value="PROKAR_LIPOPROTEIN"/>
    <property type="match status" value="1"/>
</dbReference>
<dbReference type="Proteomes" id="UP000287908">
    <property type="component" value="Unassembled WGS sequence"/>
</dbReference>